<reference evidence="2 3" key="1">
    <citation type="submission" date="2021-03" db="EMBL/GenBank/DDBJ databases">
        <authorList>
            <person name="Grouzdev D.S."/>
        </authorList>
    </citation>
    <scope>NUCLEOTIDE SEQUENCE [LARGE SCALE GENOMIC DNA]</scope>
    <source>
        <strain evidence="2 3">M50-1</strain>
    </source>
</reference>
<accession>A0ABS4DF87</accession>
<feature type="domain" description="DUF6760" evidence="1">
    <location>
        <begin position="252"/>
        <end position="299"/>
    </location>
</feature>
<evidence type="ECO:0000313" key="3">
    <source>
        <dbReference type="Proteomes" id="UP001193081"/>
    </source>
</evidence>
<sequence>MDTLTCLLPGGYADGTGTLHREAELAPLSGREEELLAGRSNMSNAALVTRILSRCVKRIGTCSAISEAIVRDLLVADRQYLMLKLRELTFSSRVQATVVCPWPDCSRRVDIDFLLGDVPLILPVDPGPTYRFQLSAEAALYDEQGVAHRDVVFRLPTGGDQEFAAALALQDGEQALMQLMSRCIRSIGDLHQPDAALLGGLSPLARTELDQAMEAVTPRVDLNIAGLCPECGREFVQPFDMQEFFFSELRISREQLYREVHYLAYHYHWSEHELTGLPRSKRRMYIAILADEIERLNDAVV</sequence>
<dbReference type="Pfam" id="PF20546">
    <property type="entry name" value="DUF6760"/>
    <property type="match status" value="1"/>
</dbReference>
<organism evidence="2 3">
    <name type="scientific">Candidatus Chloroploca mongolica</name>
    <dbReference type="NCBI Taxonomy" id="2528176"/>
    <lineage>
        <taxon>Bacteria</taxon>
        <taxon>Bacillati</taxon>
        <taxon>Chloroflexota</taxon>
        <taxon>Chloroflexia</taxon>
        <taxon>Chloroflexales</taxon>
        <taxon>Chloroflexineae</taxon>
        <taxon>Oscillochloridaceae</taxon>
        <taxon>Candidatus Chloroploca</taxon>
    </lineage>
</organism>
<evidence type="ECO:0000259" key="1">
    <source>
        <dbReference type="Pfam" id="PF20546"/>
    </source>
</evidence>
<dbReference type="InterPro" id="IPR024364">
    <property type="entry name" value="Baseplate_phage_T4-like"/>
</dbReference>
<dbReference type="Proteomes" id="UP001193081">
    <property type="component" value="Unassembled WGS sequence"/>
</dbReference>
<comment type="caution">
    <text evidence="2">The sequence shown here is derived from an EMBL/GenBank/DDBJ whole genome shotgun (WGS) entry which is preliminary data.</text>
</comment>
<gene>
    <name evidence="2" type="ORF">EYB53_020425</name>
</gene>
<name>A0ABS4DF87_9CHLR</name>
<keyword evidence="3" id="KW-1185">Reference proteome</keyword>
<protein>
    <recommendedName>
        <fullName evidence="1">DUF6760 domain-containing protein</fullName>
    </recommendedName>
</protein>
<dbReference type="RefSeq" id="WP_135480495.1">
    <property type="nucleotide sequence ID" value="NZ_SIJK02000055.1"/>
</dbReference>
<dbReference type="EMBL" id="SIJK02000055">
    <property type="protein sequence ID" value="MBP1468091.1"/>
    <property type="molecule type" value="Genomic_DNA"/>
</dbReference>
<evidence type="ECO:0000313" key="2">
    <source>
        <dbReference type="EMBL" id="MBP1468091.1"/>
    </source>
</evidence>
<dbReference type="InterPro" id="IPR046648">
    <property type="entry name" value="DUF6760"/>
</dbReference>
<proteinExistence type="predicted"/>
<dbReference type="Pfam" id="PF12322">
    <property type="entry name" value="T4_baseplate"/>
    <property type="match status" value="1"/>
</dbReference>